<sequence>AIQALRQALPQDQVIEQGTDEFHKLNASYLSALQSDITPACIVRPSSKEQIVAFLRTIRPFIDRGEAAFAIRGAGQQPAPGCSNIQDGITLDLGLLTGIEIKDGSVSIAAGERWGAVYENLDAAGLGVTGARSSRGGIGGLALQGGLSFFSSREGFICDNVLNYEIVLASGEVVQANAHENSDLWIALRGGANNFGVITRYDMRTFLQGPFWGGSVYYFASSFPDQIDALVSEVQKPDATKETHLMISIGYHFGETMCQNQVYYTQSAEKPAVLEPFTAIQPQVDQLNSMRLQTLKEAASEQASVAMDQLRCAYMNITVKADVPTLQAASDIYTAALEPIKPLEGLICSLTLQPYPVSLLKKSAARGGNSLGLDAANGPVVSVLLLTYWKNRSDDKKILDTMRVALENIEKDAESRGQSVPFRFMNYAFPFQDPVASYGAENKQRLQDVSRKYDPEGVFQKGVPGGFKLFT</sequence>
<feature type="non-terminal residue" evidence="6">
    <location>
        <position position="1"/>
    </location>
</feature>
<keyword evidence="2" id="KW-0285">Flavoprotein</keyword>
<dbReference type="Gene3D" id="3.40.462.20">
    <property type="match status" value="1"/>
</dbReference>
<dbReference type="RefSeq" id="XP_024701523.1">
    <property type="nucleotide sequence ID" value="XM_024844665.1"/>
</dbReference>
<evidence type="ECO:0000256" key="3">
    <source>
        <dbReference type="ARBA" id="ARBA00022827"/>
    </source>
</evidence>
<dbReference type="InterPro" id="IPR016169">
    <property type="entry name" value="FAD-bd_PCMH_sub2"/>
</dbReference>
<evidence type="ECO:0000313" key="7">
    <source>
        <dbReference type="Proteomes" id="UP000234275"/>
    </source>
</evidence>
<dbReference type="PANTHER" id="PTHR42973">
    <property type="entry name" value="BINDING OXIDOREDUCTASE, PUTATIVE (AFU_ORTHOLOGUE AFUA_1G17690)-RELATED"/>
    <property type="match status" value="1"/>
</dbReference>
<comment type="similarity">
    <text evidence="1">Belongs to the oxygen-dependent FAD-linked oxidoreductase family.</text>
</comment>
<organism evidence="6 7">
    <name type="scientific">Aspergillus steynii IBT 23096</name>
    <dbReference type="NCBI Taxonomy" id="1392250"/>
    <lineage>
        <taxon>Eukaryota</taxon>
        <taxon>Fungi</taxon>
        <taxon>Dikarya</taxon>
        <taxon>Ascomycota</taxon>
        <taxon>Pezizomycotina</taxon>
        <taxon>Eurotiomycetes</taxon>
        <taxon>Eurotiomycetidae</taxon>
        <taxon>Eurotiales</taxon>
        <taxon>Aspergillaceae</taxon>
        <taxon>Aspergillus</taxon>
        <taxon>Aspergillus subgen. Circumdati</taxon>
    </lineage>
</organism>
<dbReference type="Pfam" id="PF01565">
    <property type="entry name" value="FAD_binding_4"/>
    <property type="match status" value="1"/>
</dbReference>
<evidence type="ECO:0000259" key="5">
    <source>
        <dbReference type="PROSITE" id="PS51387"/>
    </source>
</evidence>
<dbReference type="SUPFAM" id="SSF56176">
    <property type="entry name" value="FAD-binding/transporter-associated domain-like"/>
    <property type="match status" value="1"/>
</dbReference>
<dbReference type="STRING" id="1392250.A0A2I2G012"/>
<dbReference type="InterPro" id="IPR006094">
    <property type="entry name" value="Oxid_FAD_bind_N"/>
</dbReference>
<name>A0A2I2G012_9EURO</name>
<dbReference type="GO" id="GO:0071949">
    <property type="term" value="F:FAD binding"/>
    <property type="evidence" value="ECO:0007669"/>
    <property type="project" value="InterPro"/>
</dbReference>
<dbReference type="PROSITE" id="PS51387">
    <property type="entry name" value="FAD_PCMH"/>
    <property type="match status" value="1"/>
</dbReference>
<dbReference type="Gene3D" id="3.30.43.10">
    <property type="entry name" value="Uridine Diphospho-n-acetylenolpyruvylglucosamine Reductase, domain 2"/>
    <property type="match status" value="1"/>
</dbReference>
<evidence type="ECO:0000313" key="6">
    <source>
        <dbReference type="EMBL" id="PLB46221.1"/>
    </source>
</evidence>
<dbReference type="Gene3D" id="3.30.465.10">
    <property type="match status" value="1"/>
</dbReference>
<dbReference type="AlphaFoldDB" id="A0A2I2G012"/>
<evidence type="ECO:0000256" key="1">
    <source>
        <dbReference type="ARBA" id="ARBA00005466"/>
    </source>
</evidence>
<keyword evidence="4" id="KW-0560">Oxidoreductase</keyword>
<gene>
    <name evidence="6" type="ORF">P170DRAFT_364815</name>
</gene>
<dbReference type="VEuPathDB" id="FungiDB:P170DRAFT_364815"/>
<dbReference type="OrthoDB" id="2151789at2759"/>
<proteinExistence type="inferred from homology"/>
<evidence type="ECO:0000256" key="4">
    <source>
        <dbReference type="ARBA" id="ARBA00023002"/>
    </source>
</evidence>
<dbReference type="EMBL" id="MSFO01000007">
    <property type="protein sequence ID" value="PLB46221.1"/>
    <property type="molecule type" value="Genomic_DNA"/>
</dbReference>
<comment type="caution">
    <text evidence="6">The sequence shown here is derived from an EMBL/GenBank/DDBJ whole genome shotgun (WGS) entry which is preliminary data.</text>
</comment>
<dbReference type="GO" id="GO:0016491">
    <property type="term" value="F:oxidoreductase activity"/>
    <property type="evidence" value="ECO:0007669"/>
    <property type="project" value="UniProtKB-KW"/>
</dbReference>
<dbReference type="GeneID" id="36552365"/>
<dbReference type="PANTHER" id="PTHR42973:SF22">
    <property type="entry name" value="FAD-BINDING PCMH-TYPE DOMAIN-CONTAINING PROTEIN-RELATED"/>
    <property type="match status" value="1"/>
</dbReference>
<dbReference type="InterPro" id="IPR050416">
    <property type="entry name" value="FAD-linked_Oxidoreductase"/>
</dbReference>
<dbReference type="InterPro" id="IPR036318">
    <property type="entry name" value="FAD-bd_PCMH-like_sf"/>
</dbReference>
<accession>A0A2I2G012</accession>
<dbReference type="InterPro" id="IPR016166">
    <property type="entry name" value="FAD-bd_PCMH"/>
</dbReference>
<reference evidence="6 7" key="1">
    <citation type="submission" date="2016-12" db="EMBL/GenBank/DDBJ databases">
        <title>The genomes of Aspergillus section Nigri reveals drivers in fungal speciation.</title>
        <authorList>
            <consortium name="DOE Joint Genome Institute"/>
            <person name="Vesth T.C."/>
            <person name="Nybo J."/>
            <person name="Theobald S."/>
            <person name="Brandl J."/>
            <person name="Frisvad J.C."/>
            <person name="Nielsen K.F."/>
            <person name="Lyhne E.K."/>
            <person name="Kogle M.E."/>
            <person name="Kuo A."/>
            <person name="Riley R."/>
            <person name="Clum A."/>
            <person name="Nolan M."/>
            <person name="Lipzen A."/>
            <person name="Salamov A."/>
            <person name="Henrissat B."/>
            <person name="Wiebenga A."/>
            <person name="De Vries R.P."/>
            <person name="Grigoriev I.V."/>
            <person name="Mortensen U.H."/>
            <person name="Andersen M.R."/>
            <person name="Baker S.E."/>
        </authorList>
    </citation>
    <scope>NUCLEOTIDE SEQUENCE [LARGE SCALE GENOMIC DNA]</scope>
    <source>
        <strain evidence="6 7">IBT 23096</strain>
    </source>
</reference>
<dbReference type="InterPro" id="IPR016167">
    <property type="entry name" value="FAD-bd_PCMH_sub1"/>
</dbReference>
<feature type="domain" description="FAD-binding PCMH-type" evidence="5">
    <location>
        <begin position="35"/>
        <end position="208"/>
    </location>
</feature>
<keyword evidence="3" id="KW-0274">FAD</keyword>
<keyword evidence="7" id="KW-1185">Reference proteome</keyword>
<protein>
    <submittedName>
        <fullName evidence="6">FAD-binding domain-containing protein</fullName>
    </submittedName>
</protein>
<dbReference type="Proteomes" id="UP000234275">
    <property type="component" value="Unassembled WGS sequence"/>
</dbReference>
<evidence type="ECO:0000256" key="2">
    <source>
        <dbReference type="ARBA" id="ARBA00022630"/>
    </source>
</evidence>